<dbReference type="PROSITE" id="PS00028">
    <property type="entry name" value="ZINC_FINGER_C2H2_1"/>
    <property type="match status" value="3"/>
</dbReference>
<evidence type="ECO:0000256" key="7">
    <source>
        <dbReference type="PROSITE-ProRule" id="PRU00042"/>
    </source>
</evidence>
<evidence type="ECO:0000313" key="9">
    <source>
        <dbReference type="Proteomes" id="UP000050640"/>
    </source>
</evidence>
<evidence type="ECO:0000256" key="6">
    <source>
        <dbReference type="ARBA" id="ARBA00023242"/>
    </source>
</evidence>
<dbReference type="GO" id="GO:0005634">
    <property type="term" value="C:nucleus"/>
    <property type="evidence" value="ECO:0007669"/>
    <property type="project" value="UniProtKB-SubCell"/>
</dbReference>
<dbReference type="WBParaSite" id="EEL_0000951401-mRNA-1">
    <property type="protein sequence ID" value="EEL_0000951401-mRNA-1"/>
    <property type="gene ID" value="EEL_0000951401"/>
</dbReference>
<name>A0A0R3S408_9BILA</name>
<dbReference type="InterPro" id="IPR013087">
    <property type="entry name" value="Znf_C2H2_type"/>
</dbReference>
<dbReference type="PANTHER" id="PTHR23226:SF416">
    <property type="entry name" value="FI01424P"/>
    <property type="match status" value="1"/>
</dbReference>
<feature type="domain" description="C2H2-type" evidence="8">
    <location>
        <begin position="138"/>
        <end position="165"/>
    </location>
</feature>
<feature type="domain" description="C2H2-type" evidence="8">
    <location>
        <begin position="194"/>
        <end position="218"/>
    </location>
</feature>
<dbReference type="PROSITE" id="PS50157">
    <property type="entry name" value="ZINC_FINGER_C2H2_2"/>
    <property type="match status" value="3"/>
</dbReference>
<dbReference type="SMART" id="SM00355">
    <property type="entry name" value="ZnF_C2H2"/>
    <property type="match status" value="4"/>
</dbReference>
<keyword evidence="6" id="KW-0539">Nucleus</keyword>
<proteinExistence type="predicted"/>
<sequence>MDFGTQVVNESIKTMLKESKSDLQVTHSVLIDDDDSSEPSSSVIANVQMSQEVVSDGSDDECPVLINEKALQESIEPELFNCWLPRRVRTSITKRRERFNESSYDDLICQRNEDELGDSFVDSSLWSDHEIDLDRPIYRCKICGRAYAHKRPLLAHEKTHITGRPYQCPICTKCFARQVNFNIHMKLHASGRRYFCSMCGKWFRTQSLMSEHQVTIYHVKVMLEFEKLVQLLYDSKHFSPFSDKIKLNEKNSVASLRLFQQKCFALMNGLPVLTDRPLRYRCYYCDKMFHHRRDKVIFIFRIHHYLSICIKENNLNLESLQNSEVFICGSALRKHEFTKHINENLPHDDYGDSSNEITLVTTPYVN</sequence>
<feature type="domain" description="C2H2-type" evidence="8">
    <location>
        <begin position="166"/>
        <end position="193"/>
    </location>
</feature>
<dbReference type="GO" id="GO:0008270">
    <property type="term" value="F:zinc ion binding"/>
    <property type="evidence" value="ECO:0007669"/>
    <property type="project" value="UniProtKB-KW"/>
</dbReference>
<keyword evidence="4 7" id="KW-0863">Zinc-finger</keyword>
<dbReference type="Proteomes" id="UP000050640">
    <property type="component" value="Unplaced"/>
</dbReference>
<dbReference type="GO" id="GO:0000978">
    <property type="term" value="F:RNA polymerase II cis-regulatory region sequence-specific DNA binding"/>
    <property type="evidence" value="ECO:0007669"/>
    <property type="project" value="TreeGrafter"/>
</dbReference>
<dbReference type="AlphaFoldDB" id="A0A0R3S408"/>
<dbReference type="GO" id="GO:0000981">
    <property type="term" value="F:DNA-binding transcription factor activity, RNA polymerase II-specific"/>
    <property type="evidence" value="ECO:0007669"/>
    <property type="project" value="TreeGrafter"/>
</dbReference>
<dbReference type="STRING" id="1147741.A0A0R3S408"/>
<reference evidence="10" key="1">
    <citation type="submission" date="2017-02" db="UniProtKB">
        <authorList>
            <consortium name="WormBaseParasite"/>
        </authorList>
    </citation>
    <scope>IDENTIFICATION</scope>
</reference>
<dbReference type="Gene3D" id="3.30.160.60">
    <property type="entry name" value="Classic Zinc Finger"/>
    <property type="match status" value="1"/>
</dbReference>
<evidence type="ECO:0000313" key="10">
    <source>
        <dbReference type="WBParaSite" id="EEL_0000951401-mRNA-1"/>
    </source>
</evidence>
<keyword evidence="5" id="KW-0862">Zinc</keyword>
<dbReference type="InterPro" id="IPR036236">
    <property type="entry name" value="Znf_C2H2_sf"/>
</dbReference>
<accession>A0A0R3S408</accession>
<dbReference type="Pfam" id="PF00096">
    <property type="entry name" value="zf-C2H2"/>
    <property type="match status" value="2"/>
</dbReference>
<dbReference type="PANTHER" id="PTHR23226">
    <property type="entry name" value="ZINC FINGER AND SCAN DOMAIN-CONTAINING"/>
    <property type="match status" value="1"/>
</dbReference>
<evidence type="ECO:0000256" key="4">
    <source>
        <dbReference type="ARBA" id="ARBA00022771"/>
    </source>
</evidence>
<evidence type="ECO:0000256" key="3">
    <source>
        <dbReference type="ARBA" id="ARBA00022737"/>
    </source>
</evidence>
<comment type="subcellular location">
    <subcellularLocation>
        <location evidence="1">Nucleus</location>
    </subcellularLocation>
</comment>
<organism evidence="9 10">
    <name type="scientific">Elaeophora elaphi</name>
    <dbReference type="NCBI Taxonomy" id="1147741"/>
    <lineage>
        <taxon>Eukaryota</taxon>
        <taxon>Metazoa</taxon>
        <taxon>Ecdysozoa</taxon>
        <taxon>Nematoda</taxon>
        <taxon>Chromadorea</taxon>
        <taxon>Rhabditida</taxon>
        <taxon>Spirurina</taxon>
        <taxon>Spiruromorpha</taxon>
        <taxon>Filarioidea</taxon>
        <taxon>Onchocercidae</taxon>
        <taxon>Elaeophora</taxon>
    </lineage>
</organism>
<evidence type="ECO:0000256" key="2">
    <source>
        <dbReference type="ARBA" id="ARBA00022723"/>
    </source>
</evidence>
<keyword evidence="3" id="KW-0677">Repeat</keyword>
<keyword evidence="9" id="KW-1185">Reference proteome</keyword>
<evidence type="ECO:0000256" key="1">
    <source>
        <dbReference type="ARBA" id="ARBA00004123"/>
    </source>
</evidence>
<dbReference type="FunFam" id="3.30.160.60:FF:000110">
    <property type="entry name" value="Zinc finger protein-like"/>
    <property type="match status" value="1"/>
</dbReference>
<dbReference type="SUPFAM" id="SSF57667">
    <property type="entry name" value="beta-beta-alpha zinc fingers"/>
    <property type="match status" value="2"/>
</dbReference>
<keyword evidence="2" id="KW-0479">Metal-binding</keyword>
<protein>
    <submittedName>
        <fullName evidence="10">Zinc finger protein</fullName>
    </submittedName>
</protein>
<evidence type="ECO:0000256" key="5">
    <source>
        <dbReference type="ARBA" id="ARBA00022833"/>
    </source>
</evidence>
<evidence type="ECO:0000259" key="8">
    <source>
        <dbReference type="PROSITE" id="PS50157"/>
    </source>
</evidence>